<reference evidence="1 2" key="1">
    <citation type="journal article" date="2018" name="Mar. Genomics">
        <title>Complete genome sequence of Marinifilaceae bacterium strain SPP2, isolated from the Antarctic marine sediment.</title>
        <authorList>
            <person name="Watanabe M."/>
            <person name="Kojima H."/>
            <person name="Fukui M."/>
        </authorList>
    </citation>
    <scope>NUCLEOTIDE SEQUENCE [LARGE SCALE GENOMIC DNA]</scope>
    <source>
        <strain evidence="1 2">SPP2</strain>
    </source>
</reference>
<keyword evidence="2" id="KW-1185">Reference proteome</keyword>
<accession>A0A1Y1CL23</accession>
<organism evidence="1 2">
    <name type="scientific">Labilibaculum antarcticum</name>
    <dbReference type="NCBI Taxonomy" id="1717717"/>
    <lineage>
        <taxon>Bacteria</taxon>
        <taxon>Pseudomonadati</taxon>
        <taxon>Bacteroidota</taxon>
        <taxon>Bacteroidia</taxon>
        <taxon>Marinilabiliales</taxon>
        <taxon>Marinifilaceae</taxon>
        <taxon>Labilibaculum</taxon>
    </lineage>
</organism>
<dbReference type="KEGG" id="mbas:ALGA_2365"/>
<protein>
    <submittedName>
        <fullName evidence="1">Uncharacterized protein</fullName>
    </submittedName>
</protein>
<dbReference type="AlphaFoldDB" id="A0A1Y1CL23"/>
<name>A0A1Y1CL23_9BACT</name>
<evidence type="ECO:0000313" key="2">
    <source>
        <dbReference type="Proteomes" id="UP000218267"/>
    </source>
</evidence>
<gene>
    <name evidence="1" type="ORF">ALGA_2365</name>
</gene>
<dbReference type="Proteomes" id="UP000218267">
    <property type="component" value="Chromosome"/>
</dbReference>
<dbReference type="EMBL" id="AP018042">
    <property type="protein sequence ID" value="BAX80692.1"/>
    <property type="molecule type" value="Genomic_DNA"/>
</dbReference>
<evidence type="ECO:0000313" key="1">
    <source>
        <dbReference type="EMBL" id="BAX80692.1"/>
    </source>
</evidence>
<reference evidence="2" key="2">
    <citation type="journal article" date="2020" name="Antonie Van Leeuwenhoek">
        <title>Labilibaculum antarcticum sp. nov., a novel facultative anaerobic, psychrotorelant bacterium isolated from marine sediment of Antarctica.</title>
        <authorList>
            <person name="Watanabe M."/>
            <person name="Kojima H."/>
            <person name="Fukui M."/>
        </authorList>
    </citation>
    <scope>NUCLEOTIDE SEQUENCE [LARGE SCALE GENOMIC DNA]</scope>
    <source>
        <strain evidence="2">SPP2</strain>
    </source>
</reference>
<proteinExistence type="predicted"/>
<sequence length="248" mass="25975">MIGGQAFSQNGTNPFVNSTHTYTVTPGDAGNTLVWSVLIADGLTAADAGDFDIVTNGNATVDIKWNKANDATIVNYVVQLSEESANGCFTLRQFPVTVQANTFYLAASEDGNECHDEDGNIIALGASLATTVDFTVTIDNATFLLNLTTWEFDLAFGLVGTYSINEVKVGGNIVTAPYNSISIDGGVENVTVSVKVTGNVQTAETVTMTVSNGKAIKGTTVNLDNDSGDRVQALTINALPGTTEITTD</sequence>